<feature type="compositionally biased region" description="Basic and acidic residues" evidence="1">
    <location>
        <begin position="30"/>
        <end position="41"/>
    </location>
</feature>
<accession>A0ABV4HUN8</accession>
<dbReference type="PANTHER" id="PTHR38008">
    <property type="entry name" value="HEMOLYSIN-RELATED"/>
    <property type="match status" value="1"/>
</dbReference>
<name>A0ABV4HUN8_9GAMM</name>
<evidence type="ECO:0000256" key="2">
    <source>
        <dbReference type="SAM" id="SignalP"/>
    </source>
</evidence>
<dbReference type="Pfam" id="PF03891">
    <property type="entry name" value="DUF333"/>
    <property type="match status" value="1"/>
</dbReference>
<dbReference type="PANTHER" id="PTHR38008:SF2">
    <property type="entry name" value="HEMOLYSIN"/>
    <property type="match status" value="1"/>
</dbReference>
<dbReference type="Proteomes" id="UP001566331">
    <property type="component" value="Unassembled WGS sequence"/>
</dbReference>
<feature type="region of interest" description="Disordered" evidence="1">
    <location>
        <begin position="24"/>
        <end position="50"/>
    </location>
</feature>
<dbReference type="PROSITE" id="PS51257">
    <property type="entry name" value="PROKAR_LIPOPROTEIN"/>
    <property type="match status" value="1"/>
</dbReference>
<gene>
    <name evidence="3" type="ORF">AB6713_17910</name>
</gene>
<sequence>MRLLHNAFLAVTLVALTASACSARPGADAGEARMPEDRDRTPMTGMPNPASVHCEALGGSLEIRTDADGGQYGMCRLPNGRTCEEWALYRDGECTAGPER</sequence>
<reference evidence="3 4" key="1">
    <citation type="submission" date="2024-07" db="EMBL/GenBank/DDBJ databases">
        <title>Luteimonas salilacus sp. nov., isolated from the shore soil of Salt Lake in Tibet of China.</title>
        <authorList>
            <person name="Zhang X."/>
            <person name="Li A."/>
        </authorList>
    </citation>
    <scope>NUCLEOTIDE SEQUENCE [LARGE SCALE GENOMIC DNA]</scope>
    <source>
        <strain evidence="3 4">B3-2-R+30</strain>
    </source>
</reference>
<protein>
    <submittedName>
        <fullName evidence="3">DUF333 domain-containing protein</fullName>
    </submittedName>
</protein>
<dbReference type="RefSeq" id="WP_370563659.1">
    <property type="nucleotide sequence ID" value="NZ_JBFWIB010000004.1"/>
</dbReference>
<keyword evidence="2" id="KW-0732">Signal</keyword>
<dbReference type="EMBL" id="JBFWIC010000036">
    <property type="protein sequence ID" value="MEZ0476471.1"/>
    <property type="molecule type" value="Genomic_DNA"/>
</dbReference>
<evidence type="ECO:0000313" key="3">
    <source>
        <dbReference type="EMBL" id="MEZ0476471.1"/>
    </source>
</evidence>
<proteinExistence type="predicted"/>
<comment type="caution">
    <text evidence="3">The sequence shown here is derived from an EMBL/GenBank/DDBJ whole genome shotgun (WGS) entry which is preliminary data.</text>
</comment>
<feature type="chain" id="PRO_5045060716" evidence="2">
    <location>
        <begin position="21"/>
        <end position="100"/>
    </location>
</feature>
<dbReference type="InterPro" id="IPR005590">
    <property type="entry name" value="DUF333"/>
</dbReference>
<feature type="signal peptide" evidence="2">
    <location>
        <begin position="1"/>
        <end position="20"/>
    </location>
</feature>
<keyword evidence="4" id="KW-1185">Reference proteome</keyword>
<evidence type="ECO:0000313" key="4">
    <source>
        <dbReference type="Proteomes" id="UP001566331"/>
    </source>
</evidence>
<evidence type="ECO:0000256" key="1">
    <source>
        <dbReference type="SAM" id="MobiDB-lite"/>
    </source>
</evidence>
<organism evidence="3 4">
    <name type="scientific">Luteimonas salinilitoris</name>
    <dbReference type="NCBI Taxonomy" id="3237697"/>
    <lineage>
        <taxon>Bacteria</taxon>
        <taxon>Pseudomonadati</taxon>
        <taxon>Pseudomonadota</taxon>
        <taxon>Gammaproteobacteria</taxon>
        <taxon>Lysobacterales</taxon>
        <taxon>Lysobacteraceae</taxon>
        <taxon>Luteimonas</taxon>
    </lineage>
</organism>